<organism evidence="1 2">
    <name type="scientific">Clostridium folliculivorans</name>
    <dbReference type="NCBI Taxonomy" id="2886038"/>
    <lineage>
        <taxon>Bacteria</taxon>
        <taxon>Bacillati</taxon>
        <taxon>Bacillota</taxon>
        <taxon>Clostridia</taxon>
        <taxon>Eubacteriales</taxon>
        <taxon>Clostridiaceae</taxon>
        <taxon>Clostridium</taxon>
    </lineage>
</organism>
<proteinExistence type="predicted"/>
<dbReference type="Proteomes" id="UP001057868">
    <property type="component" value="Unassembled WGS sequence"/>
</dbReference>
<reference evidence="1" key="1">
    <citation type="journal article" date="2023" name="Int. J. Syst. Evol. Microbiol.">
        <title>&lt;i&gt;Clostridium folliculivorans&lt;/i&gt; sp. nov., isolated from soil samples of an organic paddy in Japan.</title>
        <authorList>
            <person name="Tazawa J."/>
            <person name="Kobayashi H."/>
            <person name="Tanizawa Y."/>
            <person name="Uchino A."/>
            <person name="Tanaka F."/>
            <person name="Urashima Y."/>
            <person name="Miura S."/>
            <person name="Sakamoto M."/>
            <person name="Ohkuma M."/>
            <person name="Tohno M."/>
        </authorList>
    </citation>
    <scope>NUCLEOTIDE SEQUENCE</scope>
    <source>
        <strain evidence="1">D1-1</strain>
    </source>
</reference>
<evidence type="ECO:0000313" key="1">
    <source>
        <dbReference type="EMBL" id="GKU26834.1"/>
    </source>
</evidence>
<accession>A0A9W6DC07</accession>
<gene>
    <name evidence="1" type="ORF">CFOLD11_36610</name>
</gene>
<evidence type="ECO:0000313" key="2">
    <source>
        <dbReference type="Proteomes" id="UP001057868"/>
    </source>
</evidence>
<sequence>MTNIKINKSKLQTLKFPTHFSQETAKAPEIKGFLLYQYYKSSGIKPT</sequence>
<dbReference type="EMBL" id="BQXY01000007">
    <property type="protein sequence ID" value="GKU26834.1"/>
    <property type="molecule type" value="Genomic_DNA"/>
</dbReference>
<keyword evidence="2" id="KW-1185">Reference proteome</keyword>
<name>A0A9W6DC07_9CLOT</name>
<dbReference type="AlphaFoldDB" id="A0A9W6DC07"/>
<protein>
    <submittedName>
        <fullName evidence="1">Uncharacterized protein</fullName>
    </submittedName>
</protein>
<comment type="caution">
    <text evidence="1">The sequence shown here is derived from an EMBL/GenBank/DDBJ whole genome shotgun (WGS) entry which is preliminary data.</text>
</comment>